<evidence type="ECO:0000256" key="2">
    <source>
        <dbReference type="RuleBase" id="RU004447"/>
    </source>
</evidence>
<comment type="similarity">
    <text evidence="1 2">Belongs to the peptidase M16 family.</text>
</comment>
<dbReference type="InterPro" id="IPR011249">
    <property type="entry name" value="Metalloenz_LuxS/M16"/>
</dbReference>
<comment type="caution">
    <text evidence="6">The sequence shown here is derived from an EMBL/GenBank/DDBJ whole genome shotgun (WGS) entry which is preliminary data.</text>
</comment>
<evidence type="ECO:0000313" key="6">
    <source>
        <dbReference type="EMBL" id="HGK53870.1"/>
    </source>
</evidence>
<sequence>MKEKDLYRKTSLNEVKIISEKVPGFKSVAIGAFLLRGARDEDEELSGITHFIEHMIFKGTKKRSSYEISKEIEDRGGIIDAFTAKEMMAVYSKILGENLEIATDVIGDLFSNPLFKEEDVEKEKNVVLEEYKEFLDDPEEVMNSLVYEALFPFHPLAKEILGKEDTIKNFKREKVLNYYEKIYKPENLIIIGVGDIEHEKFIEEVEKNFIFKKSGEVPERNYFPFKKPTIKYKVYPHLNQIQCTIAFRTFGFKDKRRYHLMVSNSVIGGNMSSRLFQKLREEKGIVYTISSFVDFHSDTGIFGISFSTSPKNLKETIKAIQREIKNLKEKGLSEEEIERAKSFSLGHLAISLEDTGTRLVRLANLEIYLNEYLSIEEVINEIKNMKLKDVNETLNEIINEERKGISASLPSEEYLDILNFKLT</sequence>
<dbReference type="GO" id="GO:0004222">
    <property type="term" value="F:metalloendopeptidase activity"/>
    <property type="evidence" value="ECO:0007669"/>
    <property type="project" value="InterPro"/>
</dbReference>
<dbReference type="PANTHER" id="PTHR11851:SF49">
    <property type="entry name" value="MITOCHONDRIAL-PROCESSING PEPTIDASE SUBUNIT ALPHA"/>
    <property type="match status" value="1"/>
</dbReference>
<dbReference type="PROSITE" id="PS00143">
    <property type="entry name" value="INSULINASE"/>
    <property type="match status" value="1"/>
</dbReference>
<dbReference type="GO" id="GO:0046872">
    <property type="term" value="F:metal ion binding"/>
    <property type="evidence" value="ECO:0007669"/>
    <property type="project" value="InterPro"/>
</dbReference>
<dbReference type="InterPro" id="IPR007863">
    <property type="entry name" value="Peptidase_M16_C"/>
</dbReference>
<proteinExistence type="inferred from homology"/>
<evidence type="ECO:0000259" key="5">
    <source>
        <dbReference type="Pfam" id="PF05193"/>
    </source>
</evidence>
<evidence type="ECO:0000259" key="4">
    <source>
        <dbReference type="Pfam" id="PF00675"/>
    </source>
</evidence>
<feature type="coiled-coil region" evidence="3">
    <location>
        <begin position="310"/>
        <end position="337"/>
    </location>
</feature>
<dbReference type="EMBL" id="DTDP01000105">
    <property type="protein sequence ID" value="HGK53870.1"/>
    <property type="molecule type" value="Genomic_DNA"/>
</dbReference>
<dbReference type="Pfam" id="PF05193">
    <property type="entry name" value="Peptidase_M16_C"/>
    <property type="match status" value="1"/>
</dbReference>
<protein>
    <submittedName>
        <fullName evidence="6">Insulinase family protein</fullName>
    </submittedName>
</protein>
<name>A0A7V3ZT83_UNCW3</name>
<feature type="domain" description="Peptidase M16 N-terminal" evidence="4">
    <location>
        <begin position="17"/>
        <end position="162"/>
    </location>
</feature>
<dbReference type="GO" id="GO:0006508">
    <property type="term" value="P:proteolysis"/>
    <property type="evidence" value="ECO:0007669"/>
    <property type="project" value="InterPro"/>
</dbReference>
<dbReference type="Gene3D" id="3.30.830.10">
    <property type="entry name" value="Metalloenzyme, LuxS/M16 peptidase-like"/>
    <property type="match status" value="2"/>
</dbReference>
<gene>
    <name evidence="6" type="ORF">ENU72_02460</name>
</gene>
<evidence type="ECO:0000256" key="3">
    <source>
        <dbReference type="SAM" id="Coils"/>
    </source>
</evidence>
<dbReference type="InterPro" id="IPR011765">
    <property type="entry name" value="Pept_M16_N"/>
</dbReference>
<dbReference type="Pfam" id="PF00675">
    <property type="entry name" value="Peptidase_M16"/>
    <property type="match status" value="1"/>
</dbReference>
<dbReference type="InterPro" id="IPR001431">
    <property type="entry name" value="Pept_M16_Zn_BS"/>
</dbReference>
<dbReference type="InterPro" id="IPR050361">
    <property type="entry name" value="MPP/UQCRC_Complex"/>
</dbReference>
<feature type="domain" description="Peptidase M16 C-terminal" evidence="5">
    <location>
        <begin position="170"/>
        <end position="342"/>
    </location>
</feature>
<reference evidence="6" key="1">
    <citation type="journal article" date="2020" name="mSystems">
        <title>Genome- and Community-Level Interaction Insights into Carbon Utilization and Element Cycling Functions of Hydrothermarchaeota in Hydrothermal Sediment.</title>
        <authorList>
            <person name="Zhou Z."/>
            <person name="Liu Y."/>
            <person name="Xu W."/>
            <person name="Pan J."/>
            <person name="Luo Z.H."/>
            <person name="Li M."/>
        </authorList>
    </citation>
    <scope>NUCLEOTIDE SEQUENCE [LARGE SCALE GENOMIC DNA]</scope>
    <source>
        <strain evidence="6">SpSt-695</strain>
    </source>
</reference>
<organism evidence="6">
    <name type="scientific">candidate division WOR-3 bacterium</name>
    <dbReference type="NCBI Taxonomy" id="2052148"/>
    <lineage>
        <taxon>Bacteria</taxon>
        <taxon>Bacteria division WOR-3</taxon>
    </lineage>
</organism>
<dbReference type="PANTHER" id="PTHR11851">
    <property type="entry name" value="METALLOPROTEASE"/>
    <property type="match status" value="1"/>
</dbReference>
<keyword evidence="3" id="KW-0175">Coiled coil</keyword>
<accession>A0A7V3ZT83</accession>
<dbReference type="SUPFAM" id="SSF63411">
    <property type="entry name" value="LuxS/MPP-like metallohydrolase"/>
    <property type="match status" value="2"/>
</dbReference>
<dbReference type="AlphaFoldDB" id="A0A7V3ZT83"/>
<evidence type="ECO:0000256" key="1">
    <source>
        <dbReference type="ARBA" id="ARBA00007261"/>
    </source>
</evidence>